<dbReference type="PROSITE" id="PS50157">
    <property type="entry name" value="ZINC_FINGER_C2H2_2"/>
    <property type="match status" value="1"/>
</dbReference>
<evidence type="ECO:0000256" key="5">
    <source>
        <dbReference type="PROSITE-ProRule" id="PRU00042"/>
    </source>
</evidence>
<evidence type="ECO:0000256" key="4">
    <source>
        <dbReference type="ARBA" id="ARBA00022833"/>
    </source>
</evidence>
<dbReference type="FunFam" id="3.30.160.60:FF:000100">
    <property type="entry name" value="Zinc finger 45-like"/>
    <property type="match status" value="1"/>
</dbReference>
<keyword evidence="3 5" id="KW-0863">Zinc-finger</keyword>
<dbReference type="GO" id="GO:0005634">
    <property type="term" value="C:nucleus"/>
    <property type="evidence" value="ECO:0007669"/>
    <property type="project" value="TreeGrafter"/>
</dbReference>
<sequence length="188" mass="21635">MSYNNTYYNDSSGTQDPNAEWYVQGSEYQMSGYTYHDAQQGPVHAGASHPAEAGHEDHLWPTYRGHFHENALESLDGLRPRRDRRYHCQDTQTGSGDCTESCENRSLLKKHLRVHVKPVVCPFMFSPITPQCDRRTAGQGDMKRHVLAHHRAWAERKGLVDREHVCPHCGDGFTRSDNLTRHIRNTHR</sequence>
<dbReference type="InterPro" id="IPR013087">
    <property type="entry name" value="Znf_C2H2_type"/>
</dbReference>
<dbReference type="PROSITE" id="PS00028">
    <property type="entry name" value="ZINC_FINGER_C2H2_1"/>
    <property type="match status" value="1"/>
</dbReference>
<name>A0A4P7NM87_PYROR</name>
<dbReference type="EMBL" id="CP034208">
    <property type="protein sequence ID" value="QBZ63304.1"/>
    <property type="molecule type" value="Genomic_DNA"/>
</dbReference>
<proteinExistence type="predicted"/>
<dbReference type="Gene3D" id="3.30.160.60">
    <property type="entry name" value="Classic Zinc Finger"/>
    <property type="match status" value="1"/>
</dbReference>
<keyword evidence="1" id="KW-0479">Metal-binding</keyword>
<dbReference type="GO" id="GO:0008270">
    <property type="term" value="F:zinc ion binding"/>
    <property type="evidence" value="ECO:0007669"/>
    <property type="project" value="UniProtKB-KW"/>
</dbReference>
<keyword evidence="2" id="KW-0677">Repeat</keyword>
<dbReference type="SMART" id="SM00355">
    <property type="entry name" value="ZnF_C2H2"/>
    <property type="match status" value="3"/>
</dbReference>
<dbReference type="AlphaFoldDB" id="A0A4P7NM87"/>
<dbReference type="Proteomes" id="UP000294847">
    <property type="component" value="Chromosome 5"/>
</dbReference>
<gene>
    <name evidence="7" type="ORF">PoMZ_12201</name>
</gene>
<evidence type="ECO:0000313" key="7">
    <source>
        <dbReference type="EMBL" id="QBZ63304.1"/>
    </source>
</evidence>
<evidence type="ECO:0000256" key="2">
    <source>
        <dbReference type="ARBA" id="ARBA00022737"/>
    </source>
</evidence>
<dbReference type="Pfam" id="PF00096">
    <property type="entry name" value="zf-C2H2"/>
    <property type="match status" value="1"/>
</dbReference>
<protein>
    <recommendedName>
        <fullName evidence="6">C2H2-type domain-containing protein</fullName>
    </recommendedName>
</protein>
<dbReference type="SUPFAM" id="SSF57667">
    <property type="entry name" value="beta-beta-alpha zinc fingers"/>
    <property type="match status" value="1"/>
</dbReference>
<evidence type="ECO:0000259" key="6">
    <source>
        <dbReference type="PROSITE" id="PS50157"/>
    </source>
</evidence>
<dbReference type="GO" id="GO:0000981">
    <property type="term" value="F:DNA-binding transcription factor activity, RNA polymerase II-specific"/>
    <property type="evidence" value="ECO:0007669"/>
    <property type="project" value="TreeGrafter"/>
</dbReference>
<organism evidence="7 8">
    <name type="scientific">Pyricularia oryzae</name>
    <name type="common">Rice blast fungus</name>
    <name type="synonym">Magnaporthe oryzae</name>
    <dbReference type="NCBI Taxonomy" id="318829"/>
    <lineage>
        <taxon>Eukaryota</taxon>
        <taxon>Fungi</taxon>
        <taxon>Dikarya</taxon>
        <taxon>Ascomycota</taxon>
        <taxon>Pezizomycotina</taxon>
        <taxon>Sordariomycetes</taxon>
        <taxon>Sordariomycetidae</taxon>
        <taxon>Magnaporthales</taxon>
        <taxon>Pyriculariaceae</taxon>
        <taxon>Pyricularia</taxon>
    </lineage>
</organism>
<reference evidence="7 8" key="1">
    <citation type="journal article" date="2019" name="Mol. Biol. Evol.">
        <title>Blast fungal genomes show frequent chromosomal changes, gene gains and losses, and effector gene turnover.</title>
        <authorList>
            <person name="Gomez Luciano L.B."/>
            <person name="Jason Tsai I."/>
            <person name="Chuma I."/>
            <person name="Tosa Y."/>
            <person name="Chen Y.H."/>
            <person name="Li J.Y."/>
            <person name="Li M.Y."/>
            <person name="Jade Lu M.Y."/>
            <person name="Nakayashiki H."/>
            <person name="Li W.H."/>
        </authorList>
    </citation>
    <scope>NUCLEOTIDE SEQUENCE [LARGE SCALE GENOMIC DNA]</scope>
    <source>
        <strain evidence="7">MZ5-1-6</strain>
    </source>
</reference>
<accession>A0A4P7NM87</accession>
<dbReference type="PANTHER" id="PTHR24409">
    <property type="entry name" value="ZINC FINGER PROTEIN 142"/>
    <property type="match status" value="1"/>
</dbReference>
<keyword evidence="4" id="KW-0862">Zinc</keyword>
<dbReference type="GO" id="GO:0000977">
    <property type="term" value="F:RNA polymerase II transcription regulatory region sequence-specific DNA binding"/>
    <property type="evidence" value="ECO:0007669"/>
    <property type="project" value="TreeGrafter"/>
</dbReference>
<dbReference type="InterPro" id="IPR036236">
    <property type="entry name" value="Znf_C2H2_sf"/>
</dbReference>
<evidence type="ECO:0000313" key="8">
    <source>
        <dbReference type="Proteomes" id="UP000294847"/>
    </source>
</evidence>
<evidence type="ECO:0000256" key="3">
    <source>
        <dbReference type="ARBA" id="ARBA00022771"/>
    </source>
</evidence>
<evidence type="ECO:0000256" key="1">
    <source>
        <dbReference type="ARBA" id="ARBA00022723"/>
    </source>
</evidence>
<feature type="domain" description="C2H2-type" evidence="6">
    <location>
        <begin position="164"/>
        <end position="188"/>
    </location>
</feature>
<dbReference type="PANTHER" id="PTHR24409:SF295">
    <property type="entry name" value="AZ2-RELATED"/>
    <property type="match status" value="1"/>
</dbReference>